<dbReference type="Pfam" id="PF01408">
    <property type="entry name" value="GFO_IDH_MocA"/>
    <property type="match status" value="1"/>
</dbReference>
<protein>
    <submittedName>
        <fullName evidence="3">Oxidoreductase</fullName>
    </submittedName>
</protein>
<accession>A0ABQ3L6F7</accession>
<keyword evidence="4" id="KW-1185">Reference proteome</keyword>
<dbReference type="InterPro" id="IPR051317">
    <property type="entry name" value="Gfo/Idh/MocA_oxidoreduct"/>
</dbReference>
<dbReference type="Gene3D" id="3.40.50.720">
    <property type="entry name" value="NAD(P)-binding Rossmann-like Domain"/>
    <property type="match status" value="1"/>
</dbReference>
<evidence type="ECO:0000313" key="3">
    <source>
        <dbReference type="EMBL" id="GHH06859.1"/>
    </source>
</evidence>
<organism evidence="3 4">
    <name type="scientific">Sphingomonas glacialis</name>
    <dbReference type="NCBI Taxonomy" id="658225"/>
    <lineage>
        <taxon>Bacteria</taxon>
        <taxon>Pseudomonadati</taxon>
        <taxon>Pseudomonadota</taxon>
        <taxon>Alphaproteobacteria</taxon>
        <taxon>Sphingomonadales</taxon>
        <taxon>Sphingomonadaceae</taxon>
        <taxon>Sphingomonas</taxon>
    </lineage>
</organism>
<dbReference type="InterPro" id="IPR055170">
    <property type="entry name" value="GFO_IDH_MocA-like_dom"/>
</dbReference>
<sequence length="371" mass="39292">MRRLRMGMVGGGPGAFIGPIHRIAAELDREIELVAGAFGSTLERSRAAGDAYRIDPSRAYGNLAELLAAEATRDDPIDFITIASPNHHHLPAARAALAAGIPVLSDKPATATLAEAHALAGLVADAGLPYGLTYTYSGYPLVREARARIAAGLVGTVRKVVVEYPQGWLAGEGAGKQAEWRLDPARAGEGGAIADIGVHAFHLAEFVTGLRVTRLLADLAAVVPGRRLDDDCQVLLRFDNGARGVLLASQIMLGERNGLRLRVYGDRGALDWRQESPNVLTLHHADGRTELVQAGDAGLGDAARAASRTPGGHPEGYLEAFANLYRDFARQLRGEPGSLVPGIDEGLRGMAFIHLAVTASRADAGWVDFEV</sequence>
<dbReference type="SUPFAM" id="SSF51735">
    <property type="entry name" value="NAD(P)-binding Rossmann-fold domains"/>
    <property type="match status" value="1"/>
</dbReference>
<evidence type="ECO:0000313" key="4">
    <source>
        <dbReference type="Proteomes" id="UP000652430"/>
    </source>
</evidence>
<dbReference type="RefSeq" id="WP_189674617.1">
    <property type="nucleotide sequence ID" value="NZ_BNAQ01000001.1"/>
</dbReference>
<dbReference type="Proteomes" id="UP000652430">
    <property type="component" value="Unassembled WGS sequence"/>
</dbReference>
<feature type="domain" description="Gfo/Idh/MocA-like oxidoreductase N-terminal" evidence="1">
    <location>
        <begin position="5"/>
        <end position="130"/>
    </location>
</feature>
<dbReference type="Pfam" id="PF22725">
    <property type="entry name" value="GFO_IDH_MocA_C3"/>
    <property type="match status" value="1"/>
</dbReference>
<name>A0ABQ3L6F7_9SPHN</name>
<dbReference type="InterPro" id="IPR000683">
    <property type="entry name" value="Gfo/Idh/MocA-like_OxRdtase_N"/>
</dbReference>
<gene>
    <name evidence="3" type="ORF">GCM10008023_00260</name>
</gene>
<feature type="domain" description="GFO/IDH/MocA-like oxidoreductase" evidence="2">
    <location>
        <begin position="142"/>
        <end position="270"/>
    </location>
</feature>
<proteinExistence type="predicted"/>
<comment type="caution">
    <text evidence="3">The sequence shown here is derived from an EMBL/GenBank/DDBJ whole genome shotgun (WGS) entry which is preliminary data.</text>
</comment>
<dbReference type="EMBL" id="BNAQ01000001">
    <property type="protein sequence ID" value="GHH06859.1"/>
    <property type="molecule type" value="Genomic_DNA"/>
</dbReference>
<reference evidence="4" key="1">
    <citation type="journal article" date="2019" name="Int. J. Syst. Evol. Microbiol.">
        <title>The Global Catalogue of Microorganisms (GCM) 10K type strain sequencing project: providing services to taxonomists for standard genome sequencing and annotation.</title>
        <authorList>
            <consortium name="The Broad Institute Genomics Platform"/>
            <consortium name="The Broad Institute Genome Sequencing Center for Infectious Disease"/>
            <person name="Wu L."/>
            <person name="Ma J."/>
        </authorList>
    </citation>
    <scope>NUCLEOTIDE SEQUENCE [LARGE SCALE GENOMIC DNA]</scope>
    <source>
        <strain evidence="4">CGMCC 1.8957</strain>
    </source>
</reference>
<dbReference type="PANTHER" id="PTHR43708">
    <property type="entry name" value="CONSERVED EXPRESSED OXIDOREDUCTASE (EUROFUNG)"/>
    <property type="match status" value="1"/>
</dbReference>
<evidence type="ECO:0000259" key="2">
    <source>
        <dbReference type="Pfam" id="PF22725"/>
    </source>
</evidence>
<dbReference type="PANTHER" id="PTHR43708:SF3">
    <property type="entry name" value="OXIDOREDUCTASE"/>
    <property type="match status" value="1"/>
</dbReference>
<dbReference type="InterPro" id="IPR036291">
    <property type="entry name" value="NAD(P)-bd_dom_sf"/>
</dbReference>
<dbReference type="Gene3D" id="3.30.360.10">
    <property type="entry name" value="Dihydrodipicolinate Reductase, domain 2"/>
    <property type="match status" value="1"/>
</dbReference>
<dbReference type="SUPFAM" id="SSF55347">
    <property type="entry name" value="Glyceraldehyde-3-phosphate dehydrogenase-like, C-terminal domain"/>
    <property type="match status" value="1"/>
</dbReference>
<evidence type="ECO:0000259" key="1">
    <source>
        <dbReference type="Pfam" id="PF01408"/>
    </source>
</evidence>